<evidence type="ECO:0000256" key="3">
    <source>
        <dbReference type="ARBA" id="ARBA00038157"/>
    </source>
</evidence>
<dbReference type="InterPro" id="IPR050523">
    <property type="entry name" value="AKR_Detox_Biosynth"/>
</dbReference>
<dbReference type="PRINTS" id="PR00069">
    <property type="entry name" value="ALDKETRDTASE"/>
</dbReference>
<evidence type="ECO:0000313" key="6">
    <source>
        <dbReference type="EMBL" id="PLW67687.1"/>
    </source>
</evidence>
<dbReference type="PANTHER" id="PTHR43364">
    <property type="entry name" value="NADH-SPECIFIC METHYLGLYOXAL REDUCTASE-RELATED"/>
    <property type="match status" value="1"/>
</dbReference>
<evidence type="ECO:0000256" key="4">
    <source>
        <dbReference type="ARBA" id="ARBA00070119"/>
    </source>
</evidence>
<comment type="caution">
    <text evidence="6">The sequence shown here is derived from an EMBL/GenBank/DDBJ whole genome shotgun (WGS) entry which is preliminary data.</text>
</comment>
<dbReference type="CDD" id="cd19094">
    <property type="entry name" value="AKR_Tas-like"/>
    <property type="match status" value="1"/>
</dbReference>
<keyword evidence="1" id="KW-0521">NADP</keyword>
<dbReference type="SUPFAM" id="SSF51430">
    <property type="entry name" value="NAD(P)-linked oxidoreductase"/>
    <property type="match status" value="1"/>
</dbReference>
<dbReference type="EMBL" id="PKUS01000025">
    <property type="protein sequence ID" value="PLW67687.1"/>
    <property type="molecule type" value="Genomic_DNA"/>
</dbReference>
<dbReference type="InterPro" id="IPR020471">
    <property type="entry name" value="AKR"/>
</dbReference>
<evidence type="ECO:0000259" key="5">
    <source>
        <dbReference type="Pfam" id="PF00248"/>
    </source>
</evidence>
<dbReference type="PANTHER" id="PTHR43364:SF4">
    <property type="entry name" value="NAD(P)-LINKED OXIDOREDUCTASE SUPERFAMILY PROTEIN"/>
    <property type="match status" value="1"/>
</dbReference>
<dbReference type="InterPro" id="IPR036812">
    <property type="entry name" value="NAD(P)_OxRdtase_dom_sf"/>
</dbReference>
<dbReference type="GO" id="GO:0016491">
    <property type="term" value="F:oxidoreductase activity"/>
    <property type="evidence" value="ECO:0007669"/>
    <property type="project" value="UniProtKB-KW"/>
</dbReference>
<dbReference type="GO" id="GO:0005829">
    <property type="term" value="C:cytosol"/>
    <property type="evidence" value="ECO:0007669"/>
    <property type="project" value="TreeGrafter"/>
</dbReference>
<reference evidence="6 7" key="1">
    <citation type="submission" date="2018-01" db="EMBL/GenBank/DDBJ databases">
        <title>The draft genome sequence of Halioglobus lutimaris HF004.</title>
        <authorList>
            <person name="Du Z.-J."/>
            <person name="Shi M.-J."/>
        </authorList>
    </citation>
    <scope>NUCLEOTIDE SEQUENCE [LARGE SCALE GENOMIC DNA]</scope>
    <source>
        <strain evidence="6 7">HF004</strain>
    </source>
</reference>
<evidence type="ECO:0000313" key="7">
    <source>
        <dbReference type="Proteomes" id="UP000235005"/>
    </source>
</evidence>
<proteinExistence type="inferred from homology"/>
<dbReference type="RefSeq" id="WP_076000120.1">
    <property type="nucleotide sequence ID" value="NZ_PKUS01000025.1"/>
</dbReference>
<gene>
    <name evidence="6" type="ORF">C0039_15925</name>
</gene>
<dbReference type="Proteomes" id="UP000235005">
    <property type="component" value="Unassembled WGS sequence"/>
</dbReference>
<evidence type="ECO:0000256" key="2">
    <source>
        <dbReference type="ARBA" id="ARBA00023002"/>
    </source>
</evidence>
<protein>
    <recommendedName>
        <fullName evidence="4">Protein tas</fullName>
    </recommendedName>
</protein>
<comment type="similarity">
    <text evidence="3">Belongs to the aldo/keto reductase family. Aldo/keto reductase 2 subfamily.</text>
</comment>
<organism evidence="6 7">
    <name type="scientific">Pseudohalioglobus lutimaris</name>
    <dbReference type="NCBI Taxonomy" id="1737061"/>
    <lineage>
        <taxon>Bacteria</taxon>
        <taxon>Pseudomonadati</taxon>
        <taxon>Pseudomonadota</taxon>
        <taxon>Gammaproteobacteria</taxon>
        <taxon>Cellvibrionales</taxon>
        <taxon>Halieaceae</taxon>
        <taxon>Pseudohalioglobus</taxon>
    </lineage>
</organism>
<sequence length="338" mass="37824">MNKNRLGRSGIVVSDICMGTMTFGSQCNEKAAFAILDRAFDAGVDFYDTAEVYPVPPEERYMGVTEKIVGRWMKTKPRDAIILASKVAGPGHGWITPPVRAGKSGLDRHHIMRAIEGSLRRLDTDYIDLYQTHWPDHDYYYEETLRALEELIAAGKVRVLGCSNETTWGLTRSLWMADAHGLPRYETIQNNFSLNNRRFEDELAQACLQEGVSLLPYSPLAGGVLSGKYNDGALPAGARFTNYLDGEERQRLMARRFVNPQAEEATKRFQEIARDIDLSPVTLAVAWSKQHDFVASTIVGATALDQVDELLAAAEVTLSTETMRRIDQVSQEIRYPMG</sequence>
<dbReference type="Gene3D" id="3.20.20.100">
    <property type="entry name" value="NADP-dependent oxidoreductase domain"/>
    <property type="match status" value="1"/>
</dbReference>
<accession>A0A2N5WZM5</accession>
<dbReference type="Pfam" id="PF00248">
    <property type="entry name" value="Aldo_ket_red"/>
    <property type="match status" value="1"/>
</dbReference>
<dbReference type="OrthoDB" id="9772407at2"/>
<evidence type="ECO:0000256" key="1">
    <source>
        <dbReference type="ARBA" id="ARBA00022857"/>
    </source>
</evidence>
<dbReference type="FunFam" id="3.20.20.100:FF:000005">
    <property type="entry name" value="NADP(H)-dependent aldo-keto reductase"/>
    <property type="match status" value="1"/>
</dbReference>
<dbReference type="AlphaFoldDB" id="A0A2N5WZM5"/>
<keyword evidence="2" id="KW-0560">Oxidoreductase</keyword>
<dbReference type="InterPro" id="IPR023210">
    <property type="entry name" value="NADP_OxRdtase_dom"/>
</dbReference>
<name>A0A2N5WZM5_9GAMM</name>
<keyword evidence="7" id="KW-1185">Reference proteome</keyword>
<feature type="domain" description="NADP-dependent oxidoreductase" evidence="5">
    <location>
        <begin position="16"/>
        <end position="330"/>
    </location>
</feature>